<comment type="caution">
    <text evidence="1">The sequence shown here is derived from an EMBL/GenBank/DDBJ whole genome shotgun (WGS) entry which is preliminary data.</text>
</comment>
<dbReference type="Proteomes" id="UP001165120">
    <property type="component" value="Unassembled WGS sequence"/>
</dbReference>
<proteinExistence type="predicted"/>
<keyword evidence="2" id="KW-1185">Reference proteome</keyword>
<organism evidence="1 2">
    <name type="scientific">Candida boidinii</name>
    <name type="common">Yeast</name>
    <dbReference type="NCBI Taxonomy" id="5477"/>
    <lineage>
        <taxon>Eukaryota</taxon>
        <taxon>Fungi</taxon>
        <taxon>Dikarya</taxon>
        <taxon>Ascomycota</taxon>
        <taxon>Saccharomycotina</taxon>
        <taxon>Pichiomycetes</taxon>
        <taxon>Pichiales</taxon>
        <taxon>Pichiaceae</taxon>
        <taxon>Ogataea</taxon>
        <taxon>Ogataea/Candida clade</taxon>
    </lineage>
</organism>
<gene>
    <name evidence="1" type="ORF">Cboi02_000506300</name>
</gene>
<reference evidence="1" key="1">
    <citation type="submission" date="2023-04" db="EMBL/GenBank/DDBJ databases">
        <title>Candida boidinii NBRC 10035.</title>
        <authorList>
            <person name="Ichikawa N."/>
            <person name="Sato H."/>
            <person name="Tonouchi N."/>
        </authorList>
    </citation>
    <scope>NUCLEOTIDE SEQUENCE</scope>
    <source>
        <strain evidence="1">NBRC 10035</strain>
    </source>
</reference>
<dbReference type="AlphaFoldDB" id="A0A9W6WKE2"/>
<evidence type="ECO:0000313" key="1">
    <source>
        <dbReference type="EMBL" id="GME76140.1"/>
    </source>
</evidence>
<sequence length="445" mass="52461">MADFLQTNSAKSRLIDLQELFNALTDSTKYNGAKYLQVLPLSDEIKPFFTSNSSITSGGNDNDKRETIEFNKILTYDNEDQGLTEVIVLKESIIPTFANSFKLFKEKYTDDEDNLVIDKKRYLTSLIVLILTPEDHKFLNIHFEQFELNYGKDSNFSKSEITLIISLLTSNLPKTNKSSSLWEVLKRLTILKFQEFQDSIANPQSHIIQFIDTLTSCVFKSCKLHSRNYYGWSFMRFLINLIKISQFNKDNNLIKFLNLKFNDQKFEFLNDFSFFDTFSKLLFNDLSDLKFTQMNYLKDSKLKVSLNNVVQINTNSVFDQLIDLLETNNNLRLNSFSILFNFSIMLIKLNELTYGEEDKRINQYYLNYFRDLQFQISDFKSRYDISEFKLINNELNIIYCDYTGIKNINEFNNDLNFKNQLKMIEINLKILNFYSIYNNNNNNNN</sequence>
<dbReference type="EMBL" id="BSXN01002279">
    <property type="protein sequence ID" value="GME76140.1"/>
    <property type="molecule type" value="Genomic_DNA"/>
</dbReference>
<accession>A0A9W6WKE2</accession>
<evidence type="ECO:0000313" key="2">
    <source>
        <dbReference type="Proteomes" id="UP001165120"/>
    </source>
</evidence>
<protein>
    <submittedName>
        <fullName evidence="1">Unnamed protein product</fullName>
    </submittedName>
</protein>
<name>A0A9W6WKE2_CANBO</name>